<feature type="compositionally biased region" description="Polar residues" evidence="1">
    <location>
        <begin position="55"/>
        <end position="64"/>
    </location>
</feature>
<feature type="compositionally biased region" description="Acidic residues" evidence="1">
    <location>
        <begin position="16"/>
        <end position="25"/>
    </location>
</feature>
<dbReference type="AlphaFoldDB" id="A0AAV7PLK0"/>
<protein>
    <submittedName>
        <fullName evidence="2">Uncharacterized protein</fullName>
    </submittedName>
</protein>
<feature type="compositionally biased region" description="Basic and acidic residues" evidence="1">
    <location>
        <begin position="35"/>
        <end position="53"/>
    </location>
</feature>
<dbReference type="EMBL" id="JANPWB010000011">
    <property type="protein sequence ID" value="KAJ1129156.1"/>
    <property type="molecule type" value="Genomic_DNA"/>
</dbReference>
<reference evidence="2" key="1">
    <citation type="journal article" date="2022" name="bioRxiv">
        <title>Sequencing and chromosome-scale assembly of the giantPleurodeles waltlgenome.</title>
        <authorList>
            <person name="Brown T."/>
            <person name="Elewa A."/>
            <person name="Iarovenko S."/>
            <person name="Subramanian E."/>
            <person name="Araus A.J."/>
            <person name="Petzold A."/>
            <person name="Susuki M."/>
            <person name="Suzuki K.-i.T."/>
            <person name="Hayashi T."/>
            <person name="Toyoda A."/>
            <person name="Oliveira C."/>
            <person name="Osipova E."/>
            <person name="Leigh N.D."/>
            <person name="Simon A."/>
            <person name="Yun M.H."/>
        </authorList>
    </citation>
    <scope>NUCLEOTIDE SEQUENCE</scope>
    <source>
        <strain evidence="2">20211129_DDA</strain>
        <tissue evidence="2">Liver</tissue>
    </source>
</reference>
<comment type="caution">
    <text evidence="2">The sequence shown here is derived from an EMBL/GenBank/DDBJ whole genome shotgun (WGS) entry which is preliminary data.</text>
</comment>
<organism evidence="2 3">
    <name type="scientific">Pleurodeles waltl</name>
    <name type="common">Iberian ribbed newt</name>
    <dbReference type="NCBI Taxonomy" id="8319"/>
    <lineage>
        <taxon>Eukaryota</taxon>
        <taxon>Metazoa</taxon>
        <taxon>Chordata</taxon>
        <taxon>Craniata</taxon>
        <taxon>Vertebrata</taxon>
        <taxon>Euteleostomi</taxon>
        <taxon>Amphibia</taxon>
        <taxon>Batrachia</taxon>
        <taxon>Caudata</taxon>
        <taxon>Salamandroidea</taxon>
        <taxon>Salamandridae</taxon>
        <taxon>Pleurodelinae</taxon>
        <taxon>Pleurodeles</taxon>
    </lineage>
</organism>
<evidence type="ECO:0000313" key="3">
    <source>
        <dbReference type="Proteomes" id="UP001066276"/>
    </source>
</evidence>
<sequence length="88" mass="10018">MDTWRFEDACELDYNAVEEEHEEGDISAWQEGDSEEKKAGSEGKRVNVADKRNVFQVSKTQAQGTEVGRSRRRVQAQKEAQDAIRSKS</sequence>
<dbReference type="Proteomes" id="UP001066276">
    <property type="component" value="Chromosome 7"/>
</dbReference>
<name>A0AAV7PLK0_PLEWA</name>
<feature type="compositionally biased region" description="Basic and acidic residues" evidence="1">
    <location>
        <begin position="79"/>
        <end position="88"/>
    </location>
</feature>
<gene>
    <name evidence="2" type="ORF">NDU88_007527</name>
</gene>
<keyword evidence="3" id="KW-1185">Reference proteome</keyword>
<proteinExistence type="predicted"/>
<feature type="region of interest" description="Disordered" evidence="1">
    <location>
        <begin position="16"/>
        <end position="88"/>
    </location>
</feature>
<accession>A0AAV7PLK0</accession>
<evidence type="ECO:0000256" key="1">
    <source>
        <dbReference type="SAM" id="MobiDB-lite"/>
    </source>
</evidence>
<evidence type="ECO:0000313" key="2">
    <source>
        <dbReference type="EMBL" id="KAJ1129156.1"/>
    </source>
</evidence>